<evidence type="ECO:0000256" key="2">
    <source>
        <dbReference type="ARBA" id="ARBA00005179"/>
    </source>
</evidence>
<feature type="domain" description="Wax synthase" evidence="8">
    <location>
        <begin position="202"/>
        <end position="296"/>
    </location>
</feature>
<sequence>MPLQSSPLLNISLPEPIVLPTAQLAGLYVCMLGIDYVLLRYQNKLFVSRKTLRAGMTIVHAIVPLAIVSPLQPNNVTFAAVPWFLASYSAYLPTEKFTLTEWIKALYNTIVDRSTIAPDSRMSVNALGLLKCLRGVVKLATLYFGVEPFLPTMPDDMLRYPWLSKENLLDTFLFGLKAYLILGVVDVTTGLAQTVTGWRMIDMFDSPLLATSPRDFWSNRWNKTVRNLLHSQVFSTQTDTDLKKDDEMKAVQVPDGFLSTKQGRGLMAFVVSGAFHELIICSVCRKVTLENFCFFTLHGLACMLEVQYFNTKQQPTGWKRAARIALNLGFLALTGRLFLAPFLRTRFTEILPITHSLNLMH</sequence>
<evidence type="ECO:0000259" key="8">
    <source>
        <dbReference type="Pfam" id="PF13813"/>
    </source>
</evidence>
<evidence type="ECO:0000256" key="3">
    <source>
        <dbReference type="ARBA" id="ARBA00007282"/>
    </source>
</evidence>
<proteinExistence type="inferred from homology"/>
<name>A0AAN7DHT1_9FUNG</name>
<evidence type="ECO:0000313" key="10">
    <source>
        <dbReference type="Proteomes" id="UP001304243"/>
    </source>
</evidence>
<evidence type="ECO:0000256" key="4">
    <source>
        <dbReference type="ARBA" id="ARBA00022679"/>
    </source>
</evidence>
<keyword evidence="7" id="KW-0472">Membrane</keyword>
<gene>
    <name evidence="9" type="primary">MBP1_1</name>
    <name evidence="9" type="ORF">ATC70_000559</name>
</gene>
<accession>A0AAN7DHT1</accession>
<keyword evidence="10" id="KW-1185">Reference proteome</keyword>
<dbReference type="RefSeq" id="XP_064683893.1">
    <property type="nucleotide sequence ID" value="XM_064819973.1"/>
</dbReference>
<evidence type="ECO:0000256" key="7">
    <source>
        <dbReference type="ARBA" id="ARBA00023136"/>
    </source>
</evidence>
<dbReference type="PANTHER" id="PTHR31595:SF57">
    <property type="entry name" value="OS04G0481900 PROTEIN"/>
    <property type="match status" value="1"/>
</dbReference>
<keyword evidence="6" id="KW-1133">Transmembrane helix</keyword>
<dbReference type="PANTHER" id="PTHR31595">
    <property type="entry name" value="LONG-CHAIN-ALCOHOL O-FATTY-ACYLTRANSFERASE 3-RELATED"/>
    <property type="match status" value="1"/>
</dbReference>
<dbReference type="Pfam" id="PF13813">
    <property type="entry name" value="MBOAT_2"/>
    <property type="match status" value="1"/>
</dbReference>
<dbReference type="Proteomes" id="UP001304243">
    <property type="component" value="Unassembled WGS sequence"/>
</dbReference>
<comment type="caution">
    <text evidence="9">The sequence shown here is derived from an EMBL/GenBank/DDBJ whole genome shotgun (WGS) entry which is preliminary data.</text>
</comment>
<evidence type="ECO:0000313" key="9">
    <source>
        <dbReference type="EMBL" id="KAK4517227.1"/>
    </source>
</evidence>
<comment type="pathway">
    <text evidence="2">Secondary metabolite biosynthesis.</text>
</comment>
<organism evidence="9 10">
    <name type="scientific">Mucor velutinosus</name>
    <dbReference type="NCBI Taxonomy" id="708070"/>
    <lineage>
        <taxon>Eukaryota</taxon>
        <taxon>Fungi</taxon>
        <taxon>Fungi incertae sedis</taxon>
        <taxon>Mucoromycota</taxon>
        <taxon>Mucoromycotina</taxon>
        <taxon>Mucoromycetes</taxon>
        <taxon>Mucorales</taxon>
        <taxon>Mucorineae</taxon>
        <taxon>Mucoraceae</taxon>
        <taxon>Mucor</taxon>
    </lineage>
</organism>
<evidence type="ECO:0000256" key="1">
    <source>
        <dbReference type="ARBA" id="ARBA00004141"/>
    </source>
</evidence>
<evidence type="ECO:0000256" key="5">
    <source>
        <dbReference type="ARBA" id="ARBA00022692"/>
    </source>
</evidence>
<dbReference type="GO" id="GO:0006629">
    <property type="term" value="P:lipid metabolic process"/>
    <property type="evidence" value="ECO:0007669"/>
    <property type="project" value="InterPro"/>
</dbReference>
<dbReference type="GO" id="GO:0008374">
    <property type="term" value="F:O-acyltransferase activity"/>
    <property type="evidence" value="ECO:0007669"/>
    <property type="project" value="InterPro"/>
</dbReference>
<comment type="similarity">
    <text evidence="3">Belongs to the wax synthase family.</text>
</comment>
<dbReference type="InterPro" id="IPR044851">
    <property type="entry name" value="Wax_synthase"/>
</dbReference>
<protein>
    <submittedName>
        <fullName evidence="9">Transcription factor mbp1</fullName>
    </submittedName>
</protein>
<keyword evidence="4" id="KW-0808">Transferase</keyword>
<dbReference type="AlphaFoldDB" id="A0AAN7DHT1"/>
<reference evidence="9 10" key="1">
    <citation type="submission" date="2022-11" db="EMBL/GenBank/DDBJ databases">
        <title>Mucor velutinosus strain NIH1002 WGS.</title>
        <authorList>
            <person name="Subramanian P."/>
            <person name="Mullikin J.C."/>
            <person name="Segre J.A."/>
            <person name="Zelazny A.M."/>
        </authorList>
    </citation>
    <scope>NUCLEOTIDE SEQUENCE [LARGE SCALE GENOMIC DNA]</scope>
    <source>
        <strain evidence="9 10">NIH1002</strain>
    </source>
</reference>
<evidence type="ECO:0000256" key="6">
    <source>
        <dbReference type="ARBA" id="ARBA00022989"/>
    </source>
</evidence>
<keyword evidence="5" id="KW-0812">Transmembrane</keyword>
<dbReference type="InterPro" id="IPR032805">
    <property type="entry name" value="Wax_synthase_dom"/>
</dbReference>
<dbReference type="GeneID" id="89944261"/>
<comment type="subcellular location">
    <subcellularLocation>
        <location evidence="1">Membrane</location>
        <topology evidence="1">Multi-pass membrane protein</topology>
    </subcellularLocation>
</comment>
<dbReference type="EMBL" id="JASEJX010000013">
    <property type="protein sequence ID" value="KAK4517227.1"/>
    <property type="molecule type" value="Genomic_DNA"/>
</dbReference>
<dbReference type="GO" id="GO:0016020">
    <property type="term" value="C:membrane"/>
    <property type="evidence" value="ECO:0007669"/>
    <property type="project" value="UniProtKB-SubCell"/>
</dbReference>